<dbReference type="CDD" id="cd06173">
    <property type="entry name" value="MFS_MefA_like"/>
    <property type="match status" value="1"/>
</dbReference>
<name>A0A7W3QN93_ACTNM</name>
<evidence type="ECO:0000256" key="2">
    <source>
        <dbReference type="ARBA" id="ARBA00022475"/>
    </source>
</evidence>
<protein>
    <submittedName>
        <fullName evidence="8">MFS family permease</fullName>
    </submittedName>
</protein>
<evidence type="ECO:0000256" key="4">
    <source>
        <dbReference type="ARBA" id="ARBA00022989"/>
    </source>
</evidence>
<evidence type="ECO:0000256" key="1">
    <source>
        <dbReference type="ARBA" id="ARBA00004651"/>
    </source>
</evidence>
<dbReference type="AlphaFoldDB" id="A0A7W3QN93"/>
<keyword evidence="5 6" id="KW-0472">Membrane</keyword>
<feature type="transmembrane region" description="Helical" evidence="6">
    <location>
        <begin position="320"/>
        <end position="339"/>
    </location>
</feature>
<feature type="transmembrane region" description="Helical" evidence="6">
    <location>
        <begin position="79"/>
        <end position="100"/>
    </location>
</feature>
<evidence type="ECO:0000259" key="7">
    <source>
        <dbReference type="PROSITE" id="PS50850"/>
    </source>
</evidence>
<dbReference type="Gene3D" id="1.20.1250.20">
    <property type="entry name" value="MFS general substrate transporter like domains"/>
    <property type="match status" value="1"/>
</dbReference>
<comment type="caution">
    <text evidence="8">The sequence shown here is derived from an EMBL/GenBank/DDBJ whole genome shotgun (WGS) entry which is preliminary data.</text>
</comment>
<feature type="transmembrane region" description="Helical" evidence="6">
    <location>
        <begin position="296"/>
        <end position="314"/>
    </location>
</feature>
<comment type="subcellular location">
    <subcellularLocation>
        <location evidence="1">Cell membrane</location>
        <topology evidence="1">Multi-pass membrane protein</topology>
    </subcellularLocation>
</comment>
<evidence type="ECO:0000256" key="6">
    <source>
        <dbReference type="SAM" id="Phobius"/>
    </source>
</evidence>
<keyword evidence="9" id="KW-1185">Reference proteome</keyword>
<dbReference type="Proteomes" id="UP000572680">
    <property type="component" value="Unassembled WGS sequence"/>
</dbReference>
<dbReference type="GO" id="GO:0005886">
    <property type="term" value="C:plasma membrane"/>
    <property type="evidence" value="ECO:0007669"/>
    <property type="project" value="UniProtKB-SubCell"/>
</dbReference>
<dbReference type="EMBL" id="JACJIA010000006">
    <property type="protein sequence ID" value="MBA8953412.1"/>
    <property type="molecule type" value="Genomic_DNA"/>
</dbReference>
<proteinExistence type="predicted"/>
<evidence type="ECO:0000256" key="5">
    <source>
        <dbReference type="ARBA" id="ARBA00023136"/>
    </source>
</evidence>
<feature type="transmembrane region" description="Helical" evidence="6">
    <location>
        <begin position="384"/>
        <end position="402"/>
    </location>
</feature>
<dbReference type="InterPro" id="IPR036259">
    <property type="entry name" value="MFS_trans_sf"/>
</dbReference>
<dbReference type="InterPro" id="IPR020846">
    <property type="entry name" value="MFS_dom"/>
</dbReference>
<keyword evidence="2" id="KW-1003">Cell membrane</keyword>
<gene>
    <name evidence="8" type="ORF">HNR61_005062</name>
</gene>
<reference evidence="8 9" key="1">
    <citation type="submission" date="2020-08" db="EMBL/GenBank/DDBJ databases">
        <title>Genomic Encyclopedia of Type Strains, Phase IV (KMG-IV): sequencing the most valuable type-strain genomes for metagenomic binning, comparative biology and taxonomic classification.</title>
        <authorList>
            <person name="Goeker M."/>
        </authorList>
    </citation>
    <scope>NUCLEOTIDE SEQUENCE [LARGE SCALE GENOMIC DNA]</scope>
    <source>
        <strain evidence="8 9">DSM 44197</strain>
    </source>
</reference>
<dbReference type="SUPFAM" id="SSF103473">
    <property type="entry name" value="MFS general substrate transporter"/>
    <property type="match status" value="1"/>
</dbReference>
<dbReference type="RefSeq" id="WP_182845565.1">
    <property type="nucleotide sequence ID" value="NZ_BAAALP010000001.1"/>
</dbReference>
<feature type="transmembrane region" description="Helical" evidence="6">
    <location>
        <begin position="262"/>
        <end position="284"/>
    </location>
</feature>
<dbReference type="Pfam" id="PF07690">
    <property type="entry name" value="MFS_1"/>
    <property type="match status" value="1"/>
</dbReference>
<accession>A0A7W3QN93</accession>
<evidence type="ECO:0000256" key="3">
    <source>
        <dbReference type="ARBA" id="ARBA00022692"/>
    </source>
</evidence>
<dbReference type="PANTHER" id="PTHR23513:SF6">
    <property type="entry name" value="MAJOR FACILITATOR SUPERFAMILY ASSOCIATED DOMAIN-CONTAINING PROTEIN"/>
    <property type="match status" value="1"/>
</dbReference>
<feature type="transmembrane region" description="Helical" evidence="6">
    <location>
        <begin position="163"/>
        <end position="189"/>
    </location>
</feature>
<dbReference type="PANTHER" id="PTHR23513">
    <property type="entry name" value="INTEGRAL MEMBRANE EFFLUX PROTEIN-RELATED"/>
    <property type="match status" value="1"/>
</dbReference>
<keyword evidence="4 6" id="KW-1133">Transmembrane helix</keyword>
<feature type="domain" description="Major facilitator superfamily (MFS) profile" evidence="7">
    <location>
        <begin position="1"/>
        <end position="408"/>
    </location>
</feature>
<organism evidence="8 9">
    <name type="scientific">Actinomadura namibiensis</name>
    <dbReference type="NCBI Taxonomy" id="182080"/>
    <lineage>
        <taxon>Bacteria</taxon>
        <taxon>Bacillati</taxon>
        <taxon>Actinomycetota</taxon>
        <taxon>Actinomycetes</taxon>
        <taxon>Streptosporangiales</taxon>
        <taxon>Thermomonosporaceae</taxon>
        <taxon>Actinomadura</taxon>
    </lineage>
</organism>
<feature type="transmembrane region" description="Helical" evidence="6">
    <location>
        <begin position="20"/>
        <end position="42"/>
    </location>
</feature>
<keyword evidence="3 6" id="KW-0812">Transmembrane</keyword>
<sequence>MRRRPDPLWRDGAFRNLWAAHSVSLVGTHLTMLAFPMVALLLGASALEVSLLAAVEFVPVLLLGLPAGAWVERLPLRPVLIATDLVRAAALVTVPVAYALDMLTMPLLYAVAFAIGLGTLFFDVAQLSLLPSIVDEEQLTSGNAKLESSRSVAQLAGPAAGGVLIQALTAPVALAVDVLSYLASAAFLLRVPGGARDGVRAGRARPSAERPGLRAEIGEGLRFVFGHRLLRPVTLCAAAAELAFAAVLALQVVYAVDTLRLSAGAVGAALAIGNAGGLLGAVLSTPAVERLGPGRALIGSVAVFAAGALMIPLAGGAAGFAAGLFVVYLGVVLFNVVQVTLCQTATPARLLGRMNATLRFITWGTVPLGAALGGLLVAPLGLRGVLWLAAAITVLSLVPPLLSPVRALTSYPSADEPAADQPARAGSPA</sequence>
<feature type="transmembrane region" description="Helical" evidence="6">
    <location>
        <begin position="232"/>
        <end position="256"/>
    </location>
</feature>
<feature type="transmembrane region" description="Helical" evidence="6">
    <location>
        <begin position="360"/>
        <end position="378"/>
    </location>
</feature>
<feature type="transmembrane region" description="Helical" evidence="6">
    <location>
        <begin position="49"/>
        <end position="67"/>
    </location>
</feature>
<dbReference type="GO" id="GO:0022857">
    <property type="term" value="F:transmembrane transporter activity"/>
    <property type="evidence" value="ECO:0007669"/>
    <property type="project" value="InterPro"/>
</dbReference>
<evidence type="ECO:0000313" key="8">
    <source>
        <dbReference type="EMBL" id="MBA8953412.1"/>
    </source>
</evidence>
<evidence type="ECO:0000313" key="9">
    <source>
        <dbReference type="Proteomes" id="UP000572680"/>
    </source>
</evidence>
<dbReference type="PROSITE" id="PS50850">
    <property type="entry name" value="MFS"/>
    <property type="match status" value="1"/>
</dbReference>
<dbReference type="InterPro" id="IPR011701">
    <property type="entry name" value="MFS"/>
</dbReference>
<feature type="transmembrane region" description="Helical" evidence="6">
    <location>
        <begin position="107"/>
        <end position="129"/>
    </location>
</feature>